<dbReference type="Pfam" id="PF00550">
    <property type="entry name" value="PP-binding"/>
    <property type="match status" value="2"/>
</dbReference>
<feature type="region of interest" description="C-terminal hotdog fold" evidence="11">
    <location>
        <begin position="1749"/>
        <end position="1887"/>
    </location>
</feature>
<dbReference type="SMART" id="SM00825">
    <property type="entry name" value="PKS_KS"/>
    <property type="match status" value="1"/>
</dbReference>
<dbReference type="FunFam" id="3.40.47.10:FF:000019">
    <property type="entry name" value="Polyketide synthase type I"/>
    <property type="match status" value="1"/>
</dbReference>
<evidence type="ECO:0000256" key="12">
    <source>
        <dbReference type="SAM" id="MobiDB-lite"/>
    </source>
</evidence>
<dbReference type="InterPro" id="IPR009081">
    <property type="entry name" value="PP-bd_ACP"/>
</dbReference>
<dbReference type="EMBL" id="NCXO01000002">
    <property type="protein sequence ID" value="OSC35737.1"/>
    <property type="molecule type" value="Genomic_DNA"/>
</dbReference>
<dbReference type="CDD" id="cd08955">
    <property type="entry name" value="KR_2_FAS_SDR_x"/>
    <property type="match status" value="1"/>
</dbReference>
<dbReference type="Gene3D" id="3.40.50.720">
    <property type="entry name" value="NAD(P)-binding Rossmann-like Domain"/>
    <property type="match status" value="1"/>
</dbReference>
<feature type="domain" description="PKS/mFAS DH" evidence="15">
    <location>
        <begin position="1604"/>
        <end position="1887"/>
    </location>
</feature>
<dbReference type="FunFam" id="3.40.50.12780:FF:000013">
    <property type="entry name" value="Long-chain-fatty-acid--AMP ligase FadD32"/>
    <property type="match status" value="1"/>
</dbReference>
<feature type="region of interest" description="Disordered" evidence="12">
    <location>
        <begin position="2501"/>
        <end position="2525"/>
    </location>
</feature>
<dbReference type="FunFam" id="3.40.366.10:FF:000002">
    <property type="entry name" value="Probable polyketide synthase 2"/>
    <property type="match status" value="1"/>
</dbReference>
<feature type="active site" description="Proton acceptor; for dehydratase activity" evidence="11">
    <location>
        <position position="1636"/>
    </location>
</feature>
<dbReference type="SMART" id="SM01294">
    <property type="entry name" value="PKS_PP_betabranch"/>
    <property type="match status" value="2"/>
</dbReference>
<dbReference type="Gene3D" id="3.30.300.30">
    <property type="match status" value="1"/>
</dbReference>
<feature type="domain" description="Carrier" evidence="13">
    <location>
        <begin position="2424"/>
        <end position="2498"/>
    </location>
</feature>
<dbReference type="SUPFAM" id="SSF51735">
    <property type="entry name" value="NAD(P)-binding Rossmann-fold domains"/>
    <property type="match status" value="2"/>
</dbReference>
<keyword evidence="3" id="KW-0597">Phosphoprotein</keyword>
<dbReference type="Pfam" id="PF00501">
    <property type="entry name" value="AMP-binding"/>
    <property type="match status" value="1"/>
</dbReference>
<dbReference type="PROSITE" id="PS00606">
    <property type="entry name" value="KS3_1"/>
    <property type="match status" value="1"/>
</dbReference>
<accession>A0A7I7SGG4</accession>
<dbReference type="Gene3D" id="3.30.70.3290">
    <property type="match status" value="1"/>
</dbReference>
<dbReference type="Gene3D" id="1.10.1200.10">
    <property type="entry name" value="ACP-like"/>
    <property type="match status" value="2"/>
</dbReference>
<evidence type="ECO:0000256" key="2">
    <source>
        <dbReference type="ARBA" id="ARBA00022450"/>
    </source>
</evidence>
<evidence type="ECO:0000256" key="5">
    <source>
        <dbReference type="ARBA" id="ARBA00022679"/>
    </source>
</evidence>
<evidence type="ECO:0000313" key="17">
    <source>
        <dbReference type="Proteomes" id="UP000193577"/>
    </source>
</evidence>
<keyword evidence="9" id="KW-0511">Multifunctional enzyme</keyword>
<dbReference type="InterPro" id="IPR045851">
    <property type="entry name" value="AMP-bd_C_sf"/>
</dbReference>
<dbReference type="PANTHER" id="PTHR43775:SF37">
    <property type="entry name" value="SI:DKEY-61P9.11"/>
    <property type="match status" value="1"/>
</dbReference>
<dbReference type="Pfam" id="PF21089">
    <property type="entry name" value="PKS_DH_N"/>
    <property type="match status" value="1"/>
</dbReference>
<dbReference type="Pfam" id="PF14765">
    <property type="entry name" value="PS-DH"/>
    <property type="match status" value="1"/>
</dbReference>
<dbReference type="SUPFAM" id="SSF52151">
    <property type="entry name" value="FabD/lysophospholipase-like"/>
    <property type="match status" value="1"/>
</dbReference>
<keyword evidence="5" id="KW-0808">Transferase</keyword>
<dbReference type="InterPro" id="IPR020841">
    <property type="entry name" value="PKS_Beta-ketoAc_synthase_dom"/>
</dbReference>
<feature type="compositionally biased region" description="Pro residues" evidence="12">
    <location>
        <begin position="2504"/>
        <end position="2520"/>
    </location>
</feature>
<evidence type="ECO:0000259" key="15">
    <source>
        <dbReference type="PROSITE" id="PS52019"/>
    </source>
</evidence>
<dbReference type="SUPFAM" id="SSF56801">
    <property type="entry name" value="Acetyl-CoA synthetase-like"/>
    <property type="match status" value="1"/>
</dbReference>
<dbReference type="Gene3D" id="3.40.47.10">
    <property type="match status" value="1"/>
</dbReference>
<dbReference type="InterPro" id="IPR020806">
    <property type="entry name" value="PKS_PP-bd"/>
</dbReference>
<proteinExistence type="inferred from homology"/>
<dbReference type="GO" id="GO:0005737">
    <property type="term" value="C:cytoplasm"/>
    <property type="evidence" value="ECO:0007669"/>
    <property type="project" value="TreeGrafter"/>
</dbReference>
<dbReference type="Pfam" id="PF02801">
    <property type="entry name" value="Ketoacyl-synt_C"/>
    <property type="match status" value="1"/>
</dbReference>
<dbReference type="InterPro" id="IPR014030">
    <property type="entry name" value="Ketoacyl_synth_N"/>
</dbReference>
<dbReference type="InterPro" id="IPR018201">
    <property type="entry name" value="Ketoacyl_synth_AS"/>
</dbReference>
<sequence length="2560" mass="271119">MADEFAPVTVTPIARTLPDLLLRQAARYPDRVAFSFSRDGEEQHSTEITYRELDTQARRIAANLQQQGTVGERVLVLCPPGLDFIAGLFGCLYAGAIAVPVHPPMREHLVPRVASIVADVEPRFALTVGELHPRIAPTVDALLTGERALHWCVTDASDGDEDRWDTPTLDPDTIAMVQYTSGSTSTPKGVMLSHANLMHNLETIRQTWNGDDHAVGVFWLPPFHDMGLIGGILETLYVGGSSVLMSPTAFIKGPLRWLEAISRHRATITAAPNFAFDMCVELTTPEQRAALDLSSWSVAMCGAEPVRPATLRDFAAAFAPAGFRPEAYYPVYGLAEGTLLVSGDSESPQPMVLDVDRVALRDNRIVVIASDDPAATPLVGCGRPQGGQRVVIVDPQTHRQCPSGHVGEIWVHGPSVARGYWGRPEQSAETFGARLADTGEGPFLRTGDLGFLHDGELFVTGRSKDLIIIRGTNHYPNDIELTVQDCDPALLRGRGAVFAVTPESGGGEQLVVVQEVDPSRLGAAELDTLIDRIRTAVTTTHQVRTHAVVLAQPLQLPTTSSGKIQRHAARRQYLDHTLPVVTAWQAASPSPVADTVEAGAEPAPATAAAGPRSVTEIRQWLIARLAAEVEVPAAEIDTSQPFAYYGLDSVHAVRLSTALEQWLGTELTPTIAYEYPSIDILSRHLAGADDEPAATAGDQPAAPRDEPVAIVGIGCRFPGADGPDAFWQLLTGGVDAVGRVPADRWDADAFYNPDPAVPGTAVTRDGGFLRGVDQFDAAFFGISPREADQMDPQQRLLLEVAWEALEDAGQVPEDLAGSRTGVFVGIATNDYGALRLGQPQLVDAYTGTGNALSIAANRLSYMFDFHGPSLAVDTACSSSLVAVDLACRSLRDGECTMAVAAGVNVILSPALMINFTKARVMAADGHCKTFAADADGYVRGEGAGVVVLKPLSRAIADNDPIYAVIRGSATNSDGRTNGLIAPSAAAQEAVLKEAYRRAGIAPAAVGYVEAHGTGTALGDAIEAKALGAVLAAGRRDGDRCLVGSVKTNIGHLEAAAGVAGLIKVALALRHRQIPASLHFTDPNPHIPFAELPLQVVDTLTAWPEDTGRAVAGVSSFGFGGTNAHVVLTEAPQVRATPAAAASRPELLALSARSPEALDALVGEYEMQLVTGAPLGDLCYTAGARRGHHDYRLCVVGDSQSAMFEALAAYRQHEERPGLSVGRRRPGRAPTVTFVFSGQGSQWLGMGRRLHEQEPVFAEALLACDQALQPHLGMSVITEMTGVGQHSGTPLGDIGVIQPAIFAIQVALAALWRSWGVHPAAVVGHSMGEVAAAHVAGALTLDDAARVIATRARLLRRVRGQGTMVLTELTEAEAGELIAGHTDHVAVAAHNSHRSTVLSGAQPVLANLMAELERRDRFCRWIDVDVASHSPQMQSLTIDLRAALADLTPTAPTVPFYSTVTGGLLTDRPLDADYWVDNLRRPVRFSPVVQDLLRSGHDTVVEISPHPILLIGVREDAAHLDTPCTVLPSLRREDSGQLGRAAALGSLSALYTLGQPIAWRQVFPAGSRPIPAPTYPWQHVRAWLDAGALPTPAGAAPARPAETGLAWVGPLHSAAHPDTVIAEVSVGTEALPALAGHRINGTTVAPAALVLRLALVAITRTFGRAQRTVRDVVFDRPWALHDAAGQTLQVVLRGDPATAVSFDCYTADHTAGATHPRSWSRLAHGTVATAPPAVAADATGPLDVVRGRCASEVDGDRFYDELDDAGLHYGSALRVVTTLWRRDGEALARLGPGAQRCTVDDMDAAAVVDACVRVLAATLPGAEAGIFVASGIEAIDKTGTLADVAWCHAVLTDAAVPTGEVTLLDDNGAVVVRAAGLRLQRLTPALPPLPVDLRDRLYQLHWQPASITPESDGAEPAAPAGSWLIFGDGATVEDTLRDYLEAHGQSGVFVAAVPGLDAVARPTADTFHLDPARPEQFRVLVDILAAEQRPPVRAVVHLWNLLACPTRDTTLSGLQDAATVGTASVVHLVQALSRADWPVPPRLWLVTGGVQVTDDEPAAAVAVAQAPVWGLGRTVDHEHPELRCTLVDLSADPGAQELRALFGELWADSAETEVVLHGYRRYVGRLIGYDDVDSERLAVTVADHPTITDIRDDATYLITGGLGAVGLVVAEWLVERGARHLLLTGRSAPGPSARDAIAALEATGAQVQVVAADVTRIDEVKAVVAETAAAGMPPLRGVVHAAGTVADAILDRLQTSDLRAVMAPKVDGAWNLHTATAGTELDFFVLFSSAASVLGSPGAANYGAANAFCDALAWHRRSLGLPALAVNWGPWADLGFFTRSELHRHFSHYGVHALTATDSLRALAVLLPRSATQVAVLDIDWAQWRPGSTIPMLTALRDAAPAAPPAAAGDLRLRLRDADPDRRREVIETYLRDLTAAKLGLAPARLDLDAPLNNLGVDSLITLELRIQVERELGVVVPVARLLDGPSVRALADWLSTQLPGDLGAPPPAAEPGAPAAPAPTPDMDLLAQVGDLSDDAVDELLRDVLSTAAPRNLPANEEHR</sequence>
<keyword evidence="4" id="KW-0436">Ligase</keyword>
<dbReference type="InterPro" id="IPR049551">
    <property type="entry name" value="PKS_DH_C"/>
</dbReference>
<dbReference type="InterPro" id="IPR050091">
    <property type="entry name" value="PKS_NRPS_Biosynth_Enz"/>
</dbReference>
<dbReference type="GO" id="GO:0031177">
    <property type="term" value="F:phosphopantetheine binding"/>
    <property type="evidence" value="ECO:0007669"/>
    <property type="project" value="InterPro"/>
</dbReference>
<dbReference type="SUPFAM" id="SSF53901">
    <property type="entry name" value="Thiolase-like"/>
    <property type="match status" value="1"/>
</dbReference>
<dbReference type="Gene3D" id="3.10.129.110">
    <property type="entry name" value="Polyketide synthase dehydratase"/>
    <property type="match status" value="1"/>
</dbReference>
<dbReference type="PROSITE" id="PS00455">
    <property type="entry name" value="AMP_BINDING"/>
    <property type="match status" value="1"/>
</dbReference>
<name>A0A7I7SGG4_9MYCO</name>
<dbReference type="PROSITE" id="PS52004">
    <property type="entry name" value="KS3_2"/>
    <property type="match status" value="1"/>
</dbReference>
<dbReference type="PROSITE" id="PS52019">
    <property type="entry name" value="PKS_MFAS_DH"/>
    <property type="match status" value="1"/>
</dbReference>
<dbReference type="InterPro" id="IPR057326">
    <property type="entry name" value="KR_dom"/>
</dbReference>
<dbReference type="PROSITE" id="PS50075">
    <property type="entry name" value="CARRIER"/>
    <property type="match status" value="2"/>
</dbReference>
<dbReference type="SUPFAM" id="SSF55048">
    <property type="entry name" value="Probable ACP-binding domain of malonyl-CoA ACP transacylase"/>
    <property type="match status" value="1"/>
</dbReference>
<evidence type="ECO:0000259" key="13">
    <source>
        <dbReference type="PROSITE" id="PS50075"/>
    </source>
</evidence>
<gene>
    <name evidence="16" type="ORF">B8W67_01290</name>
</gene>
<dbReference type="SMART" id="SM00826">
    <property type="entry name" value="PKS_DH"/>
    <property type="match status" value="1"/>
</dbReference>
<evidence type="ECO:0000256" key="3">
    <source>
        <dbReference type="ARBA" id="ARBA00022553"/>
    </source>
</evidence>
<dbReference type="InterPro" id="IPR049552">
    <property type="entry name" value="PKS_DH_N"/>
</dbReference>
<evidence type="ECO:0000259" key="14">
    <source>
        <dbReference type="PROSITE" id="PS52004"/>
    </source>
</evidence>
<dbReference type="InterPro" id="IPR036736">
    <property type="entry name" value="ACP-like_sf"/>
</dbReference>
<dbReference type="Pfam" id="PF16197">
    <property type="entry name" value="KAsynt_C_assoc"/>
    <property type="match status" value="1"/>
</dbReference>
<dbReference type="InterPro" id="IPR040097">
    <property type="entry name" value="FAAL/FAAC"/>
</dbReference>
<dbReference type="Pfam" id="PF23024">
    <property type="entry name" value="AMP-dom_DIP2-like"/>
    <property type="match status" value="1"/>
</dbReference>
<protein>
    <submittedName>
        <fullName evidence="16">Uncharacterized protein</fullName>
    </submittedName>
</protein>
<dbReference type="GO" id="GO:0004312">
    <property type="term" value="F:fatty acid synthase activity"/>
    <property type="evidence" value="ECO:0007669"/>
    <property type="project" value="TreeGrafter"/>
</dbReference>
<evidence type="ECO:0000313" key="16">
    <source>
        <dbReference type="EMBL" id="OSC35737.1"/>
    </source>
</evidence>
<dbReference type="GO" id="GO:0006633">
    <property type="term" value="P:fatty acid biosynthetic process"/>
    <property type="evidence" value="ECO:0007669"/>
    <property type="project" value="InterPro"/>
</dbReference>
<dbReference type="Pfam" id="PF00109">
    <property type="entry name" value="ketoacyl-synt"/>
    <property type="match status" value="1"/>
</dbReference>
<dbReference type="GO" id="GO:0071770">
    <property type="term" value="P:DIM/DIP cell wall layer assembly"/>
    <property type="evidence" value="ECO:0007669"/>
    <property type="project" value="TreeGrafter"/>
</dbReference>
<dbReference type="InterPro" id="IPR020807">
    <property type="entry name" value="PKS_DH"/>
</dbReference>
<dbReference type="GO" id="GO:0004315">
    <property type="term" value="F:3-oxoacyl-[acyl-carrier-protein] synthase activity"/>
    <property type="evidence" value="ECO:0007669"/>
    <property type="project" value="InterPro"/>
</dbReference>
<evidence type="ECO:0000256" key="8">
    <source>
        <dbReference type="ARBA" id="ARBA00023098"/>
    </source>
</evidence>
<comment type="caution">
    <text evidence="16">The sequence shown here is derived from an EMBL/GenBank/DDBJ whole genome shotgun (WGS) entry which is preliminary data.</text>
</comment>
<dbReference type="InterPro" id="IPR036291">
    <property type="entry name" value="NAD(P)-bd_dom_sf"/>
</dbReference>
<dbReference type="InterPro" id="IPR042099">
    <property type="entry name" value="ANL_N_sf"/>
</dbReference>
<dbReference type="InterPro" id="IPR016036">
    <property type="entry name" value="Malonyl_transacylase_ACP-bd"/>
</dbReference>
<dbReference type="InterPro" id="IPR014031">
    <property type="entry name" value="Ketoacyl_synth_C"/>
</dbReference>
<dbReference type="Gene3D" id="3.40.366.10">
    <property type="entry name" value="Malonyl-Coenzyme A Acyl Carrier Protein, domain 2"/>
    <property type="match status" value="1"/>
</dbReference>
<evidence type="ECO:0000256" key="10">
    <source>
        <dbReference type="ARBA" id="ARBA00023315"/>
    </source>
</evidence>
<dbReference type="InterPro" id="IPR016035">
    <property type="entry name" value="Acyl_Trfase/lysoPLipase"/>
</dbReference>
<evidence type="ECO:0000256" key="9">
    <source>
        <dbReference type="ARBA" id="ARBA00023268"/>
    </source>
</evidence>
<dbReference type="InterPro" id="IPR020845">
    <property type="entry name" value="AMP-binding_CS"/>
</dbReference>
<dbReference type="InterPro" id="IPR000873">
    <property type="entry name" value="AMP-dep_synth/lig_dom"/>
</dbReference>
<feature type="domain" description="Ketosynthase family 3 (KS3)" evidence="14">
    <location>
        <begin position="705"/>
        <end position="1129"/>
    </location>
</feature>
<dbReference type="InterPro" id="IPR032821">
    <property type="entry name" value="PKS_assoc"/>
</dbReference>
<dbReference type="Pfam" id="PF08659">
    <property type="entry name" value="KR"/>
    <property type="match status" value="1"/>
</dbReference>
<dbReference type="PANTHER" id="PTHR43775">
    <property type="entry name" value="FATTY ACID SYNTHASE"/>
    <property type="match status" value="1"/>
</dbReference>
<evidence type="ECO:0000256" key="7">
    <source>
        <dbReference type="ARBA" id="ARBA00022857"/>
    </source>
</evidence>
<evidence type="ECO:0000256" key="11">
    <source>
        <dbReference type="PROSITE-ProRule" id="PRU01363"/>
    </source>
</evidence>
<dbReference type="CDD" id="cd05931">
    <property type="entry name" value="FAAL"/>
    <property type="match status" value="1"/>
</dbReference>
<dbReference type="RefSeq" id="WP_085301936.1">
    <property type="nucleotide sequence ID" value="NZ_AP022594.1"/>
</dbReference>
<keyword evidence="17" id="KW-1185">Reference proteome</keyword>
<dbReference type="SMART" id="SM00822">
    <property type="entry name" value="PKS_KR"/>
    <property type="match status" value="1"/>
</dbReference>
<dbReference type="InterPro" id="IPR014043">
    <property type="entry name" value="Acyl_transferase_dom"/>
</dbReference>
<dbReference type="Gene3D" id="3.40.50.12780">
    <property type="entry name" value="N-terminal domain of ligase-like"/>
    <property type="match status" value="1"/>
</dbReference>
<organism evidence="16 17">
    <name type="scientific">Mycolicibacillus koreensis</name>
    <dbReference type="NCBI Taxonomy" id="1069220"/>
    <lineage>
        <taxon>Bacteria</taxon>
        <taxon>Bacillati</taxon>
        <taxon>Actinomycetota</taxon>
        <taxon>Actinomycetes</taxon>
        <taxon>Mycobacteriales</taxon>
        <taxon>Mycobacteriaceae</taxon>
        <taxon>Mycolicibacillus</taxon>
    </lineage>
</organism>
<keyword evidence="8" id="KW-0443">Lipid metabolism</keyword>
<dbReference type="Pfam" id="PF00698">
    <property type="entry name" value="Acyl_transf_1"/>
    <property type="match status" value="1"/>
</dbReference>
<dbReference type="InterPro" id="IPR013968">
    <property type="entry name" value="PKS_KR"/>
</dbReference>
<feature type="domain" description="Carrier" evidence="13">
    <location>
        <begin position="612"/>
        <end position="689"/>
    </location>
</feature>
<dbReference type="Proteomes" id="UP000193577">
    <property type="component" value="Unassembled WGS sequence"/>
</dbReference>
<dbReference type="InterPro" id="IPR042104">
    <property type="entry name" value="PKS_dehydratase_sf"/>
</dbReference>
<dbReference type="CDD" id="cd00833">
    <property type="entry name" value="PKS"/>
    <property type="match status" value="1"/>
</dbReference>
<keyword evidence="10" id="KW-0012">Acyltransferase</keyword>
<dbReference type="SMART" id="SM00823">
    <property type="entry name" value="PKS_PP"/>
    <property type="match status" value="2"/>
</dbReference>
<dbReference type="InterPro" id="IPR001227">
    <property type="entry name" value="Ac_transferase_dom_sf"/>
</dbReference>
<evidence type="ECO:0000256" key="4">
    <source>
        <dbReference type="ARBA" id="ARBA00022598"/>
    </source>
</evidence>
<dbReference type="SUPFAM" id="SSF47336">
    <property type="entry name" value="ACP-like"/>
    <property type="match status" value="2"/>
</dbReference>
<dbReference type="InterPro" id="IPR016039">
    <property type="entry name" value="Thiolase-like"/>
</dbReference>
<reference evidence="16 17" key="1">
    <citation type="submission" date="2017-04" db="EMBL/GenBank/DDBJ databases">
        <title>The new phylogeny of genus Mycobacterium.</title>
        <authorList>
            <person name="Tortoli E."/>
            <person name="Trovato A."/>
            <person name="Cirillo D.M."/>
        </authorList>
    </citation>
    <scope>NUCLEOTIDE SEQUENCE [LARGE SCALE GENOMIC DNA]</scope>
    <source>
        <strain evidence="16 17">KCTC 19819</strain>
    </source>
</reference>
<feature type="region of interest" description="N-terminal hotdog fold" evidence="11">
    <location>
        <begin position="1604"/>
        <end position="1733"/>
    </location>
</feature>
<dbReference type="InterPro" id="IPR025110">
    <property type="entry name" value="AMP-bd_C"/>
</dbReference>
<dbReference type="InterPro" id="IPR049900">
    <property type="entry name" value="PKS_mFAS_DH"/>
</dbReference>
<keyword evidence="6" id="KW-0276">Fatty acid metabolism</keyword>
<evidence type="ECO:0000256" key="1">
    <source>
        <dbReference type="ARBA" id="ARBA00006432"/>
    </source>
</evidence>
<feature type="active site" description="Proton donor; for dehydratase activity" evidence="11">
    <location>
        <position position="1808"/>
    </location>
</feature>
<evidence type="ECO:0000256" key="6">
    <source>
        <dbReference type="ARBA" id="ARBA00022832"/>
    </source>
</evidence>
<dbReference type="GO" id="GO:0005886">
    <property type="term" value="C:plasma membrane"/>
    <property type="evidence" value="ECO:0007669"/>
    <property type="project" value="TreeGrafter"/>
</dbReference>
<keyword evidence="7" id="KW-0521">NADP</keyword>
<dbReference type="GO" id="GO:0016874">
    <property type="term" value="F:ligase activity"/>
    <property type="evidence" value="ECO:0007669"/>
    <property type="project" value="UniProtKB-KW"/>
</dbReference>
<keyword evidence="2" id="KW-0596">Phosphopantetheine</keyword>
<comment type="similarity">
    <text evidence="1">Belongs to the ATP-dependent AMP-binding enzyme family.</text>
</comment>
<dbReference type="SMART" id="SM00827">
    <property type="entry name" value="PKS_AT"/>
    <property type="match status" value="1"/>
</dbReference>